<keyword evidence="3" id="KW-0804">Transcription</keyword>
<evidence type="ECO:0000256" key="1">
    <source>
        <dbReference type="ARBA" id="ARBA00023015"/>
    </source>
</evidence>
<feature type="DNA-binding region" description="H-T-H motif" evidence="4">
    <location>
        <begin position="31"/>
        <end position="50"/>
    </location>
</feature>
<gene>
    <name evidence="6" type="ORF">FGL98_23215</name>
</gene>
<proteinExistence type="predicted"/>
<accession>A0A563DSC9</accession>
<dbReference type="RefSeq" id="WP_146320985.1">
    <property type="nucleotide sequence ID" value="NZ_VCQV01000056.1"/>
</dbReference>
<organism evidence="6 7">
    <name type="scientific">Leekyejoonella antrihumi</name>
    <dbReference type="NCBI Taxonomy" id="1660198"/>
    <lineage>
        <taxon>Bacteria</taxon>
        <taxon>Bacillati</taxon>
        <taxon>Actinomycetota</taxon>
        <taxon>Actinomycetes</taxon>
        <taxon>Micrococcales</taxon>
        <taxon>Dermacoccaceae</taxon>
        <taxon>Leekyejoonella</taxon>
    </lineage>
</organism>
<dbReference type="GO" id="GO:0003677">
    <property type="term" value="F:DNA binding"/>
    <property type="evidence" value="ECO:0007669"/>
    <property type="project" value="UniProtKB-UniRule"/>
</dbReference>
<dbReference type="Pfam" id="PF00440">
    <property type="entry name" value="TetR_N"/>
    <property type="match status" value="1"/>
</dbReference>
<evidence type="ECO:0000313" key="7">
    <source>
        <dbReference type="Proteomes" id="UP000320244"/>
    </source>
</evidence>
<dbReference type="EMBL" id="VCQV01000056">
    <property type="protein sequence ID" value="TWP32842.1"/>
    <property type="molecule type" value="Genomic_DNA"/>
</dbReference>
<dbReference type="PRINTS" id="PR00455">
    <property type="entry name" value="HTHTETR"/>
</dbReference>
<protein>
    <submittedName>
        <fullName evidence="6">TetR family transcriptional regulator</fullName>
    </submittedName>
</protein>
<dbReference type="SUPFAM" id="SSF46689">
    <property type="entry name" value="Homeodomain-like"/>
    <property type="match status" value="1"/>
</dbReference>
<comment type="caution">
    <text evidence="6">The sequence shown here is derived from an EMBL/GenBank/DDBJ whole genome shotgun (WGS) entry which is preliminary data.</text>
</comment>
<dbReference type="OrthoDB" id="3237195at2"/>
<sequence length="213" mass="23319">MPRQARAVATRHAVLLAAAAVFEREGYAASGISDILAEGGVTRGALYFHFGSKEELAQAIIAEQQAWLDHLQPRAHSPLQVAVDTSYGFIQELADSVLMRASVRLTIEQGTFLPAGAPAYHAWADRAEEVFEQARSMGHLQPGWKPRELALMCTSCITGLQLSSTALSARSDMTRRLHVFWKAVLPGIATPEQVEAVRITPPRRRATRRPPVA</sequence>
<name>A0A563DSC9_9MICO</name>
<keyword evidence="2 4" id="KW-0238">DNA-binding</keyword>
<dbReference type="Proteomes" id="UP000320244">
    <property type="component" value="Unassembled WGS sequence"/>
</dbReference>
<dbReference type="NCBIfam" id="NF041196">
    <property type="entry name" value="ScbR_bind_reg"/>
    <property type="match status" value="1"/>
</dbReference>
<keyword evidence="7" id="KW-1185">Reference proteome</keyword>
<reference evidence="6 7" key="1">
    <citation type="submission" date="2019-05" db="EMBL/GenBank/DDBJ databases">
        <authorList>
            <person name="Lee S.D."/>
        </authorList>
    </citation>
    <scope>NUCLEOTIDE SEQUENCE [LARGE SCALE GENOMIC DNA]</scope>
    <source>
        <strain evidence="6 7">C5-26</strain>
    </source>
</reference>
<feature type="domain" description="HTH tetR-type" evidence="5">
    <location>
        <begin position="8"/>
        <end position="68"/>
    </location>
</feature>
<dbReference type="InterPro" id="IPR009057">
    <property type="entry name" value="Homeodomain-like_sf"/>
</dbReference>
<dbReference type="PROSITE" id="PS50977">
    <property type="entry name" value="HTH_TETR_2"/>
    <property type="match status" value="1"/>
</dbReference>
<reference evidence="6 7" key="2">
    <citation type="submission" date="2019-08" db="EMBL/GenBank/DDBJ databases">
        <title>Jejuicoccus antrihumi gen. nov., sp. nov., a new member of the family Dermacoccaceae isolated from a cave.</title>
        <authorList>
            <person name="Schumann P."/>
            <person name="Kim I.S."/>
        </authorList>
    </citation>
    <scope>NUCLEOTIDE SEQUENCE [LARGE SCALE GENOMIC DNA]</scope>
    <source>
        <strain evidence="6 7">C5-26</strain>
    </source>
</reference>
<dbReference type="AlphaFoldDB" id="A0A563DSC9"/>
<dbReference type="InterPro" id="IPR001647">
    <property type="entry name" value="HTH_TetR"/>
</dbReference>
<evidence type="ECO:0000313" key="6">
    <source>
        <dbReference type="EMBL" id="TWP32842.1"/>
    </source>
</evidence>
<evidence type="ECO:0000259" key="5">
    <source>
        <dbReference type="PROSITE" id="PS50977"/>
    </source>
</evidence>
<keyword evidence="1" id="KW-0805">Transcription regulation</keyword>
<dbReference type="SUPFAM" id="SSF48498">
    <property type="entry name" value="Tetracyclin repressor-like, C-terminal domain"/>
    <property type="match status" value="1"/>
</dbReference>
<evidence type="ECO:0000256" key="3">
    <source>
        <dbReference type="ARBA" id="ARBA00023163"/>
    </source>
</evidence>
<evidence type="ECO:0000256" key="4">
    <source>
        <dbReference type="PROSITE-ProRule" id="PRU00335"/>
    </source>
</evidence>
<dbReference type="InterPro" id="IPR047923">
    <property type="entry name" value="ArpA-like"/>
</dbReference>
<dbReference type="PANTHER" id="PTHR47506">
    <property type="entry name" value="TRANSCRIPTIONAL REGULATORY PROTEIN"/>
    <property type="match status" value="1"/>
</dbReference>
<dbReference type="PANTHER" id="PTHR47506:SF1">
    <property type="entry name" value="HTH-TYPE TRANSCRIPTIONAL REGULATOR YJDC"/>
    <property type="match status" value="1"/>
</dbReference>
<dbReference type="Gene3D" id="1.10.357.10">
    <property type="entry name" value="Tetracycline Repressor, domain 2"/>
    <property type="match status" value="1"/>
</dbReference>
<dbReference type="InterPro" id="IPR036271">
    <property type="entry name" value="Tet_transcr_reg_TetR-rel_C_sf"/>
</dbReference>
<evidence type="ECO:0000256" key="2">
    <source>
        <dbReference type="ARBA" id="ARBA00023125"/>
    </source>
</evidence>